<dbReference type="EMBL" id="JACCFM010000001">
    <property type="protein sequence ID" value="NYJ19134.1"/>
    <property type="molecule type" value="Genomic_DNA"/>
</dbReference>
<feature type="transmembrane region" description="Helical" evidence="1">
    <location>
        <begin position="266"/>
        <end position="290"/>
    </location>
</feature>
<dbReference type="Proteomes" id="UP000537260">
    <property type="component" value="Unassembled WGS sequence"/>
</dbReference>
<sequence>MSDVSRTAGSRHANWLELFFDLVMAAFVGQLAIGLHGDPQPVNFLTFIVLFFPAWWAWVNVMLTLNLFGERMTGQIWLLVSIAMFGVGMMAAASVEGLGERAWVYALGNSLLRLVLFYAWWSEGRRRGVPWYRPVLYCGVTAVLWGVSAAVPQPAQWWLWGTAILLEILLLSFLGRQASWLRQALNTEHLSERVGLFVVIVFGESVLAVFAELSDSWSLTSGLTALLAFAAISLLAWAFFTYGAETAERSWHRLQVEGNVGALRDTVMYLPFLVVVAVVLLSAGLGTAVAEPTHPLPTGAAISIACGIALFYGTNALIMLRYRDPLRAVLRWAIVGIALPLGLLSLAPVVTGTELVAGAVVVITVLVAPAAITRRGAGRTTVREER</sequence>
<evidence type="ECO:0000256" key="1">
    <source>
        <dbReference type="SAM" id="Phobius"/>
    </source>
</evidence>
<proteinExistence type="predicted"/>
<protein>
    <submittedName>
        <fullName evidence="2">Low temperature requirement protein LtrA</fullName>
    </submittedName>
</protein>
<evidence type="ECO:0000313" key="3">
    <source>
        <dbReference type="Proteomes" id="UP000537260"/>
    </source>
</evidence>
<feature type="transmembrane region" description="Helical" evidence="1">
    <location>
        <begin position="157"/>
        <end position="174"/>
    </location>
</feature>
<feature type="transmembrane region" description="Helical" evidence="1">
    <location>
        <begin position="296"/>
        <end position="317"/>
    </location>
</feature>
<dbReference type="Pfam" id="PF06772">
    <property type="entry name" value="LtrA"/>
    <property type="match status" value="1"/>
</dbReference>
<comment type="caution">
    <text evidence="2">The sequence shown here is derived from an EMBL/GenBank/DDBJ whole genome shotgun (WGS) entry which is preliminary data.</text>
</comment>
<dbReference type="RefSeq" id="WP_179577946.1">
    <property type="nucleotide sequence ID" value="NZ_JACCFM010000001.1"/>
</dbReference>
<feature type="transmembrane region" description="Helical" evidence="1">
    <location>
        <begin position="355"/>
        <end position="373"/>
    </location>
</feature>
<dbReference type="InterPro" id="IPR010640">
    <property type="entry name" value="Low_temperature_requirement_A"/>
</dbReference>
<organism evidence="2 3">
    <name type="scientific">Glaciibacter psychrotolerans</name>
    <dbReference type="NCBI Taxonomy" id="670054"/>
    <lineage>
        <taxon>Bacteria</taxon>
        <taxon>Bacillati</taxon>
        <taxon>Actinomycetota</taxon>
        <taxon>Actinomycetes</taxon>
        <taxon>Micrococcales</taxon>
        <taxon>Microbacteriaceae</taxon>
        <taxon>Glaciibacter</taxon>
    </lineage>
</organism>
<feature type="transmembrane region" description="Helical" evidence="1">
    <location>
        <begin position="45"/>
        <end position="69"/>
    </location>
</feature>
<dbReference type="PANTHER" id="PTHR36840:SF1">
    <property type="entry name" value="BLL5714 PROTEIN"/>
    <property type="match status" value="1"/>
</dbReference>
<gene>
    <name evidence="2" type="ORF">HNR05_000925</name>
</gene>
<feature type="transmembrane region" description="Helical" evidence="1">
    <location>
        <begin position="12"/>
        <end position="33"/>
    </location>
</feature>
<feature type="transmembrane region" description="Helical" evidence="1">
    <location>
        <begin position="329"/>
        <end position="349"/>
    </location>
</feature>
<dbReference type="PANTHER" id="PTHR36840">
    <property type="entry name" value="BLL5714 PROTEIN"/>
    <property type="match status" value="1"/>
</dbReference>
<keyword evidence="3" id="KW-1185">Reference proteome</keyword>
<name>A0A7Z0ECK9_9MICO</name>
<evidence type="ECO:0000313" key="2">
    <source>
        <dbReference type="EMBL" id="NYJ19134.1"/>
    </source>
</evidence>
<keyword evidence="1" id="KW-0472">Membrane</keyword>
<feature type="transmembrane region" description="Helical" evidence="1">
    <location>
        <begin position="134"/>
        <end position="151"/>
    </location>
</feature>
<feature type="transmembrane region" description="Helical" evidence="1">
    <location>
        <begin position="102"/>
        <end position="122"/>
    </location>
</feature>
<dbReference type="AlphaFoldDB" id="A0A7Z0ECK9"/>
<feature type="transmembrane region" description="Helical" evidence="1">
    <location>
        <begin position="194"/>
        <end position="211"/>
    </location>
</feature>
<keyword evidence="1" id="KW-1133">Transmembrane helix</keyword>
<feature type="transmembrane region" description="Helical" evidence="1">
    <location>
        <begin position="76"/>
        <end position="96"/>
    </location>
</feature>
<keyword evidence="1" id="KW-0812">Transmembrane</keyword>
<feature type="transmembrane region" description="Helical" evidence="1">
    <location>
        <begin position="223"/>
        <end position="245"/>
    </location>
</feature>
<accession>A0A7Z0ECK9</accession>
<reference evidence="2 3" key="1">
    <citation type="submission" date="2020-07" db="EMBL/GenBank/DDBJ databases">
        <title>Sequencing the genomes of 1000 actinobacteria strains.</title>
        <authorList>
            <person name="Klenk H.-P."/>
        </authorList>
    </citation>
    <scope>NUCLEOTIDE SEQUENCE [LARGE SCALE GENOMIC DNA]</scope>
    <source>
        <strain evidence="2 3">LI1</strain>
    </source>
</reference>